<keyword evidence="3" id="KW-0560">Oxidoreductase</keyword>
<sequence>MMFIAKPEHIEQVLKTQFENFPKSQHIHDVLFDLLGEGIVITNGETWRRQR</sequence>
<dbReference type="Gene3D" id="1.10.630.10">
    <property type="entry name" value="Cytochrome P450"/>
    <property type="match status" value="1"/>
</dbReference>
<evidence type="ECO:0008006" key="7">
    <source>
        <dbReference type="Google" id="ProtNLM"/>
    </source>
</evidence>
<evidence type="ECO:0000256" key="3">
    <source>
        <dbReference type="ARBA" id="ARBA00023002"/>
    </source>
</evidence>
<keyword evidence="4" id="KW-0408">Iron</keyword>
<dbReference type="PANTHER" id="PTHR24296">
    <property type="entry name" value="CYTOCHROME P450"/>
    <property type="match status" value="1"/>
</dbReference>
<dbReference type="SUPFAM" id="SSF48264">
    <property type="entry name" value="Cytochrome P450"/>
    <property type="match status" value="1"/>
</dbReference>
<proteinExistence type="inferred from homology"/>
<dbReference type="GO" id="GO:0005506">
    <property type="term" value="F:iron ion binding"/>
    <property type="evidence" value="ECO:0007669"/>
    <property type="project" value="InterPro"/>
</dbReference>
<dbReference type="GO" id="GO:0020037">
    <property type="term" value="F:heme binding"/>
    <property type="evidence" value="ECO:0007669"/>
    <property type="project" value="InterPro"/>
</dbReference>
<dbReference type="GO" id="GO:0016705">
    <property type="term" value="F:oxidoreductase activity, acting on paired donors, with incorporation or reduction of molecular oxygen"/>
    <property type="evidence" value="ECO:0007669"/>
    <property type="project" value="InterPro"/>
</dbReference>
<dbReference type="GO" id="GO:0004497">
    <property type="term" value="F:monooxygenase activity"/>
    <property type="evidence" value="ECO:0007669"/>
    <property type="project" value="InterPro"/>
</dbReference>
<evidence type="ECO:0000256" key="1">
    <source>
        <dbReference type="ARBA" id="ARBA00010617"/>
    </source>
</evidence>
<evidence type="ECO:0000313" key="6">
    <source>
        <dbReference type="Proteomes" id="UP000429607"/>
    </source>
</evidence>
<accession>A0A6A3I073</accession>
<reference evidence="5 6" key="1">
    <citation type="submission" date="2018-09" db="EMBL/GenBank/DDBJ databases">
        <title>Genomic investigation of the strawberry pathogen Phytophthora fragariae indicates pathogenicity is determined by transcriptional variation in three key races.</title>
        <authorList>
            <person name="Adams T.M."/>
            <person name="Armitage A.D."/>
            <person name="Sobczyk M.K."/>
            <person name="Bates H.J."/>
            <person name="Dunwell J.M."/>
            <person name="Nellist C.F."/>
            <person name="Harrison R.J."/>
        </authorList>
    </citation>
    <scope>NUCLEOTIDE SEQUENCE [LARGE SCALE GENOMIC DNA]</scope>
    <source>
        <strain evidence="5 6">SCRP249</strain>
    </source>
</reference>
<dbReference type="EMBL" id="QXFV01003627">
    <property type="protein sequence ID" value="KAE8975137.1"/>
    <property type="molecule type" value="Genomic_DNA"/>
</dbReference>
<dbReference type="Pfam" id="PF00067">
    <property type="entry name" value="p450"/>
    <property type="match status" value="1"/>
</dbReference>
<protein>
    <recommendedName>
        <fullName evidence="7">Cytochrome P450</fullName>
    </recommendedName>
</protein>
<organism evidence="5 6">
    <name type="scientific">Phytophthora rubi</name>
    <dbReference type="NCBI Taxonomy" id="129364"/>
    <lineage>
        <taxon>Eukaryota</taxon>
        <taxon>Sar</taxon>
        <taxon>Stramenopiles</taxon>
        <taxon>Oomycota</taxon>
        <taxon>Peronosporomycetes</taxon>
        <taxon>Peronosporales</taxon>
        <taxon>Peronosporaceae</taxon>
        <taxon>Phytophthora</taxon>
    </lineage>
</organism>
<comment type="caution">
    <text evidence="5">The sequence shown here is derived from an EMBL/GenBank/DDBJ whole genome shotgun (WGS) entry which is preliminary data.</text>
</comment>
<comment type="similarity">
    <text evidence="1">Belongs to the cytochrome P450 family.</text>
</comment>
<evidence type="ECO:0000256" key="2">
    <source>
        <dbReference type="ARBA" id="ARBA00022723"/>
    </source>
</evidence>
<evidence type="ECO:0000313" key="5">
    <source>
        <dbReference type="EMBL" id="KAE8975137.1"/>
    </source>
</evidence>
<keyword evidence="2" id="KW-0479">Metal-binding</keyword>
<dbReference type="InterPro" id="IPR001128">
    <property type="entry name" value="Cyt_P450"/>
</dbReference>
<dbReference type="AlphaFoldDB" id="A0A6A3I073"/>
<evidence type="ECO:0000256" key="4">
    <source>
        <dbReference type="ARBA" id="ARBA00023004"/>
    </source>
</evidence>
<dbReference type="Proteomes" id="UP000429607">
    <property type="component" value="Unassembled WGS sequence"/>
</dbReference>
<dbReference type="InterPro" id="IPR036396">
    <property type="entry name" value="Cyt_P450_sf"/>
</dbReference>
<gene>
    <name evidence="5" type="ORF">PR001_g25795</name>
</gene>
<name>A0A6A3I073_9STRA</name>